<keyword evidence="5" id="KW-1185">Reference proteome</keyword>
<protein>
    <recommendedName>
        <fullName evidence="3">Spartan-like zinc binding domain-containing protein</fullName>
    </recommendedName>
</protein>
<evidence type="ECO:0000313" key="4">
    <source>
        <dbReference type="EMBL" id="MEQ2158916.1"/>
    </source>
</evidence>
<dbReference type="EMBL" id="JAHRIO010001364">
    <property type="protein sequence ID" value="MEQ2158916.1"/>
    <property type="molecule type" value="Genomic_DNA"/>
</dbReference>
<feature type="region of interest" description="Disordered" evidence="1">
    <location>
        <begin position="17"/>
        <end position="59"/>
    </location>
</feature>
<feature type="domain" description="Spartan-like zinc binding" evidence="3">
    <location>
        <begin position="115"/>
        <end position="162"/>
    </location>
</feature>
<dbReference type="InterPro" id="IPR055220">
    <property type="entry name" value="SPRTN_ZBD"/>
</dbReference>
<dbReference type="PANTHER" id="PTHR21220:SF0">
    <property type="entry name" value="DNA-DEPENDENT METALLOPROTEASE SPRTN"/>
    <property type="match status" value="1"/>
</dbReference>
<dbReference type="InterPro" id="IPR044245">
    <property type="entry name" value="Spartan"/>
</dbReference>
<comment type="caution">
    <text evidence="4">The sequence shown here is derived from an EMBL/GenBank/DDBJ whole genome shotgun (WGS) entry which is preliminary data.</text>
</comment>
<accession>A0ABV0MII8</accession>
<evidence type="ECO:0000256" key="2">
    <source>
        <dbReference type="SAM" id="Phobius"/>
    </source>
</evidence>
<feature type="transmembrane region" description="Helical" evidence="2">
    <location>
        <begin position="248"/>
        <end position="270"/>
    </location>
</feature>
<evidence type="ECO:0000256" key="1">
    <source>
        <dbReference type="SAM" id="MobiDB-lite"/>
    </source>
</evidence>
<keyword evidence="2" id="KW-1133">Transmembrane helix</keyword>
<name>A0ABV0MII8_9TELE</name>
<feature type="region of interest" description="Disordered" evidence="1">
    <location>
        <begin position="160"/>
        <end position="190"/>
    </location>
</feature>
<evidence type="ECO:0000259" key="3">
    <source>
        <dbReference type="Pfam" id="PF22934"/>
    </source>
</evidence>
<evidence type="ECO:0000313" key="5">
    <source>
        <dbReference type="Proteomes" id="UP001476798"/>
    </source>
</evidence>
<feature type="compositionally biased region" description="Basic and acidic residues" evidence="1">
    <location>
        <begin position="162"/>
        <end position="181"/>
    </location>
</feature>
<keyword evidence="2" id="KW-0472">Membrane</keyword>
<reference evidence="4 5" key="1">
    <citation type="submission" date="2021-06" db="EMBL/GenBank/DDBJ databases">
        <authorList>
            <person name="Palmer J.M."/>
        </authorList>
    </citation>
    <scope>NUCLEOTIDE SEQUENCE [LARGE SCALE GENOMIC DNA]</scope>
    <source>
        <strain evidence="4 5">GA_2019</strain>
        <tissue evidence="4">Muscle</tissue>
    </source>
</reference>
<feature type="transmembrane region" description="Helical" evidence="2">
    <location>
        <begin position="208"/>
        <end position="228"/>
    </location>
</feature>
<sequence length="272" mass="31706">MDADFLLASQLQEQFDNEYQRSQFPPECFLDDEPGQSRKKPKAEASGGGSDATPRWKPPTFLPERPLSIVDESWEMLDPNPDVRAMFLEFNDMFFWEKLSGIYHSFHDEVDVYRQHWWRCNGPCQSRKPYFGYVKRSMNRAPSSQDPWWEDHQRTCGGTYTKVKEPEGYGKKNKKETKASEKNIVGNGKPSKTGKGDGILPYQECSVLIVQTLQLLLIPAVFLLRFWISGHKEHHPFQWERLPLRRNVPNLLFFLHISLTISVCFIQLHLLT</sequence>
<keyword evidence="2" id="KW-0812">Transmembrane</keyword>
<gene>
    <name evidence="4" type="ORF">GOODEAATRI_017094</name>
</gene>
<proteinExistence type="predicted"/>
<dbReference type="Pfam" id="PF22934">
    <property type="entry name" value="SPRTN_ZBD"/>
    <property type="match status" value="1"/>
</dbReference>
<organism evidence="4 5">
    <name type="scientific">Goodea atripinnis</name>
    <dbReference type="NCBI Taxonomy" id="208336"/>
    <lineage>
        <taxon>Eukaryota</taxon>
        <taxon>Metazoa</taxon>
        <taxon>Chordata</taxon>
        <taxon>Craniata</taxon>
        <taxon>Vertebrata</taxon>
        <taxon>Euteleostomi</taxon>
        <taxon>Actinopterygii</taxon>
        <taxon>Neopterygii</taxon>
        <taxon>Teleostei</taxon>
        <taxon>Neoteleostei</taxon>
        <taxon>Acanthomorphata</taxon>
        <taxon>Ovalentaria</taxon>
        <taxon>Atherinomorphae</taxon>
        <taxon>Cyprinodontiformes</taxon>
        <taxon>Goodeidae</taxon>
        <taxon>Goodea</taxon>
    </lineage>
</organism>
<dbReference type="Proteomes" id="UP001476798">
    <property type="component" value="Unassembled WGS sequence"/>
</dbReference>
<dbReference type="PANTHER" id="PTHR21220">
    <property type="entry name" value="DNA-DEPENDENT METALLOPROTEASE SPRTN"/>
    <property type="match status" value="1"/>
</dbReference>